<name>A0A428U020_9HYPO</name>
<dbReference type="InterPro" id="IPR015590">
    <property type="entry name" value="Aldehyde_DH_dom"/>
</dbReference>
<evidence type="ECO:0000313" key="3">
    <source>
        <dbReference type="EMBL" id="RSM07649.1"/>
    </source>
</evidence>
<dbReference type="InterPro" id="IPR016162">
    <property type="entry name" value="Ald_DH_N"/>
</dbReference>
<protein>
    <recommendedName>
        <fullName evidence="2">Aldehyde dehydrogenase domain-containing protein</fullName>
    </recommendedName>
</protein>
<gene>
    <name evidence="3" type="ORF">CDV31_008542</name>
</gene>
<comment type="caution">
    <text evidence="3">The sequence shown here is derived from an EMBL/GenBank/DDBJ whole genome shotgun (WGS) entry which is preliminary data.</text>
</comment>
<keyword evidence="4" id="KW-1185">Reference proteome</keyword>
<feature type="domain" description="Aldehyde dehydrogenase" evidence="2">
    <location>
        <begin position="23"/>
        <end position="73"/>
    </location>
</feature>
<dbReference type="AlphaFoldDB" id="A0A428U020"/>
<evidence type="ECO:0000259" key="2">
    <source>
        <dbReference type="Pfam" id="PF00171"/>
    </source>
</evidence>
<dbReference type="Pfam" id="PF00171">
    <property type="entry name" value="Aldedh"/>
    <property type="match status" value="1"/>
</dbReference>
<dbReference type="InterPro" id="IPR016161">
    <property type="entry name" value="Ald_DH/histidinol_DH"/>
</dbReference>
<keyword evidence="1" id="KW-1133">Transmembrane helix</keyword>
<dbReference type="Proteomes" id="UP000288429">
    <property type="component" value="Unassembled WGS sequence"/>
</dbReference>
<dbReference type="GO" id="GO:0016491">
    <property type="term" value="F:oxidoreductase activity"/>
    <property type="evidence" value="ECO:0007669"/>
    <property type="project" value="InterPro"/>
</dbReference>
<dbReference type="Gene3D" id="3.40.605.10">
    <property type="entry name" value="Aldehyde Dehydrogenase, Chain A, domain 1"/>
    <property type="match status" value="1"/>
</dbReference>
<sequence length="78" mass="8181">MNANSMSVICQELAAALEDLSDLAHDGRIIVVREPIGHVLSIIPWNGALLLAVGAVATALAASCTVILKASEMCLWTH</sequence>
<dbReference type="SUPFAM" id="SSF53720">
    <property type="entry name" value="ALDH-like"/>
    <property type="match status" value="1"/>
</dbReference>
<accession>A0A428U020</accession>
<dbReference type="PANTHER" id="PTHR42804">
    <property type="entry name" value="ALDEHYDE DEHYDROGENASE"/>
    <property type="match status" value="1"/>
</dbReference>
<dbReference type="EMBL" id="NIZV01000113">
    <property type="protein sequence ID" value="RSM07649.1"/>
    <property type="molecule type" value="Genomic_DNA"/>
</dbReference>
<evidence type="ECO:0000256" key="1">
    <source>
        <dbReference type="SAM" id="Phobius"/>
    </source>
</evidence>
<keyword evidence="1" id="KW-0472">Membrane</keyword>
<proteinExistence type="predicted"/>
<reference evidence="3 4" key="1">
    <citation type="submission" date="2017-06" db="EMBL/GenBank/DDBJ databases">
        <title>Cmopartive genomic analysis of Ambrosia Fusariam Clade fungi.</title>
        <authorList>
            <person name="Stajich J.E."/>
            <person name="Carrillo J."/>
            <person name="Kijimoto T."/>
            <person name="Eskalen A."/>
            <person name="O'Donnell K."/>
            <person name="Kasson M."/>
        </authorList>
    </citation>
    <scope>NUCLEOTIDE SEQUENCE [LARGE SCALE GENOMIC DNA]</scope>
    <source>
        <strain evidence="3 4">NRRL 20438</strain>
    </source>
</reference>
<evidence type="ECO:0000313" key="4">
    <source>
        <dbReference type="Proteomes" id="UP000288429"/>
    </source>
</evidence>
<feature type="transmembrane region" description="Helical" evidence="1">
    <location>
        <begin position="48"/>
        <end position="68"/>
    </location>
</feature>
<keyword evidence="1" id="KW-0812">Transmembrane</keyword>
<organism evidence="3 4">
    <name type="scientific">Fusarium ambrosium</name>
    <dbReference type="NCBI Taxonomy" id="131363"/>
    <lineage>
        <taxon>Eukaryota</taxon>
        <taxon>Fungi</taxon>
        <taxon>Dikarya</taxon>
        <taxon>Ascomycota</taxon>
        <taxon>Pezizomycotina</taxon>
        <taxon>Sordariomycetes</taxon>
        <taxon>Hypocreomycetidae</taxon>
        <taxon>Hypocreales</taxon>
        <taxon>Nectriaceae</taxon>
        <taxon>Fusarium</taxon>
        <taxon>Fusarium solani species complex</taxon>
    </lineage>
</organism>
<dbReference type="PANTHER" id="PTHR42804:SF1">
    <property type="entry name" value="ALDEHYDE DEHYDROGENASE-RELATED"/>
    <property type="match status" value="1"/>
</dbReference>